<dbReference type="GO" id="GO:0005737">
    <property type="term" value="C:cytoplasm"/>
    <property type="evidence" value="ECO:0007669"/>
    <property type="project" value="UniProtKB-SubCell"/>
</dbReference>
<dbReference type="Proteomes" id="UP000254720">
    <property type="component" value="Unassembled WGS sequence"/>
</dbReference>
<feature type="binding site" evidence="5">
    <location>
        <begin position="250"/>
        <end position="251"/>
    </location>
    <ligand>
        <name>NADPH</name>
        <dbReference type="ChEBI" id="CHEBI:57783"/>
    </ligand>
</feature>
<dbReference type="Pfam" id="PF14819">
    <property type="entry name" value="QueF_N"/>
    <property type="match status" value="1"/>
</dbReference>
<dbReference type="PANTHER" id="PTHR34354">
    <property type="entry name" value="NADPH-DEPENDENT 7-CYANO-7-DEAZAGUANINE REDUCTASE"/>
    <property type="match status" value="1"/>
</dbReference>
<dbReference type="OrthoDB" id="9789995at2"/>
<dbReference type="EC" id="1.7.1.13" evidence="5"/>
<keyword evidence="1 5" id="KW-0963">Cytoplasm</keyword>
<dbReference type="RefSeq" id="WP_114833808.1">
    <property type="nucleotide sequence ID" value="NZ_LR699114.1"/>
</dbReference>
<dbReference type="InterPro" id="IPR043133">
    <property type="entry name" value="GTP-CH-I_C/QueF"/>
</dbReference>
<feature type="binding site" evidence="5">
    <location>
        <begin position="85"/>
        <end position="86"/>
    </location>
    <ligand>
        <name>NADPH</name>
        <dbReference type="ChEBI" id="CHEBI:57783"/>
    </ligand>
</feature>
<dbReference type="UniPathway" id="UPA00392"/>
<evidence type="ECO:0000256" key="3">
    <source>
        <dbReference type="ARBA" id="ARBA00022857"/>
    </source>
</evidence>
<accession>A0A370GX73</accession>
<dbReference type="Pfam" id="PF14489">
    <property type="entry name" value="QueF"/>
    <property type="match status" value="1"/>
</dbReference>
<dbReference type="InterPro" id="IPR029500">
    <property type="entry name" value="QueF"/>
</dbReference>
<dbReference type="HAMAP" id="MF_00817">
    <property type="entry name" value="QueF_type2"/>
    <property type="match status" value="1"/>
</dbReference>
<dbReference type="InterPro" id="IPR050084">
    <property type="entry name" value="NADPH_dep_7-cyano-7-deazaG_red"/>
</dbReference>
<dbReference type="GO" id="GO:0033739">
    <property type="term" value="F:preQ1 synthase activity"/>
    <property type="evidence" value="ECO:0007669"/>
    <property type="project" value="UniProtKB-UniRule"/>
</dbReference>
<comment type="pathway">
    <text evidence="5">tRNA modification; tRNA-queuosine biosynthesis.</text>
</comment>
<comment type="subunit">
    <text evidence="5">Homodimer.</text>
</comment>
<keyword evidence="8" id="KW-1185">Reference proteome</keyword>
<comment type="function">
    <text evidence="5">Catalyzes the NADPH-dependent reduction of 7-cyano-7-deazaguanine (preQ0) to 7-aminomethyl-7-deazaguanine (preQ1).</text>
</comment>
<keyword evidence="3 5" id="KW-0521">NADP</keyword>
<dbReference type="InterPro" id="IPR029139">
    <property type="entry name" value="QueF_N"/>
</dbReference>
<organism evidence="7 8">
    <name type="scientific">Aquicella lusitana</name>
    <dbReference type="NCBI Taxonomy" id="254246"/>
    <lineage>
        <taxon>Bacteria</taxon>
        <taxon>Pseudomonadati</taxon>
        <taxon>Pseudomonadota</taxon>
        <taxon>Gammaproteobacteria</taxon>
        <taxon>Legionellales</taxon>
        <taxon>Coxiellaceae</taxon>
        <taxon>Aquicella</taxon>
    </lineage>
</organism>
<feature type="domain" description="NADPH-dependent 7-cyano-7-deazaguanine reductase N-terminal" evidence="6">
    <location>
        <begin position="17"/>
        <end position="126"/>
    </location>
</feature>
<dbReference type="NCBIfam" id="TIGR03138">
    <property type="entry name" value="QueF"/>
    <property type="match status" value="1"/>
</dbReference>
<comment type="caution">
    <text evidence="7">The sequence shown here is derived from an EMBL/GenBank/DDBJ whole genome shotgun (WGS) entry which is preliminary data.</text>
</comment>
<feature type="active site" description="Thioimide intermediate" evidence="5">
    <location>
        <position position="182"/>
    </location>
</feature>
<proteinExistence type="inferred from homology"/>
<feature type="active site" description="Proton donor" evidence="5">
    <location>
        <position position="189"/>
    </location>
</feature>
<comment type="catalytic activity">
    <reaction evidence="5">
        <text>7-aminomethyl-7-carbaguanine + 2 NADP(+) = 7-cyano-7-carbaguanine + 2 NADPH + 3 H(+)</text>
        <dbReference type="Rhea" id="RHEA:13409"/>
        <dbReference type="ChEBI" id="CHEBI:15378"/>
        <dbReference type="ChEBI" id="CHEBI:45075"/>
        <dbReference type="ChEBI" id="CHEBI:57783"/>
        <dbReference type="ChEBI" id="CHEBI:58349"/>
        <dbReference type="ChEBI" id="CHEBI:58703"/>
        <dbReference type="EC" id="1.7.1.13"/>
    </reaction>
</comment>
<dbReference type="SUPFAM" id="SSF55620">
    <property type="entry name" value="Tetrahydrobiopterin biosynthesis enzymes-like"/>
    <property type="match status" value="1"/>
</dbReference>
<evidence type="ECO:0000259" key="6">
    <source>
        <dbReference type="Pfam" id="PF14819"/>
    </source>
</evidence>
<keyword evidence="4 5" id="KW-0560">Oxidoreductase</keyword>
<evidence type="ECO:0000256" key="4">
    <source>
        <dbReference type="ARBA" id="ARBA00023002"/>
    </source>
</evidence>
<sequence>MRNIDLSQAPLGKSATYHSHYKRDLLFTLPRKTKREEIGIAGTLPFQGNDIWNGFELSWLNTKGKPVVAMAEFIIPCESPRLIESKSFKLYLNSFNNTQFDSYATVENLLVRDLSEAAGASITVTLLPLSHAPALLQRQFEGVSLDEQDIICDRYTPEPRYLKTDNETVTETLYSDLLKSNCLVTGQPDWASLQITYTGKKINHAGLLQYIVSFRDHNEFHEQCVERIFVDISTYCRPERLLVYARYTRRGGLDINPYRANYPIHLKNIRLCRQ</sequence>
<evidence type="ECO:0000256" key="2">
    <source>
        <dbReference type="ARBA" id="ARBA00022785"/>
    </source>
</evidence>
<dbReference type="InterPro" id="IPR016428">
    <property type="entry name" value="QueF_type2"/>
</dbReference>
<feature type="binding site" evidence="5">
    <location>
        <begin position="221"/>
        <end position="222"/>
    </location>
    <ligand>
        <name>substrate</name>
    </ligand>
</feature>
<dbReference type="EMBL" id="QQAX01000005">
    <property type="protein sequence ID" value="RDI46513.1"/>
    <property type="molecule type" value="Genomic_DNA"/>
</dbReference>
<reference evidence="7 8" key="1">
    <citation type="submission" date="2018-07" db="EMBL/GenBank/DDBJ databases">
        <title>Genomic Encyclopedia of Type Strains, Phase IV (KMG-IV): sequencing the most valuable type-strain genomes for metagenomic binning, comparative biology and taxonomic classification.</title>
        <authorList>
            <person name="Goeker M."/>
        </authorList>
    </citation>
    <scope>NUCLEOTIDE SEQUENCE [LARGE SCALE GENOMIC DNA]</scope>
    <source>
        <strain evidence="7 8">DSM 16500</strain>
    </source>
</reference>
<feature type="binding site" evidence="5">
    <location>
        <begin position="83"/>
        <end position="85"/>
    </location>
    <ligand>
        <name>substrate</name>
    </ligand>
</feature>
<keyword evidence="2 5" id="KW-0671">Queuosine biosynthesis</keyword>
<evidence type="ECO:0000256" key="1">
    <source>
        <dbReference type="ARBA" id="ARBA00022490"/>
    </source>
</evidence>
<name>A0A370GX73_9COXI</name>
<gene>
    <name evidence="5" type="primary">queF</name>
    <name evidence="7" type="ORF">C8D86_10537</name>
</gene>
<comment type="subcellular location">
    <subcellularLocation>
        <location evidence="5">Cytoplasm</location>
    </subcellularLocation>
</comment>
<protein>
    <recommendedName>
        <fullName evidence="5">NADPH-dependent 7-cyano-7-deazaguanine reductase</fullName>
        <ecNumber evidence="5">1.7.1.13</ecNumber>
    </recommendedName>
    <alternativeName>
        <fullName evidence="5">7-cyano-7-carbaguanine reductase</fullName>
    </alternativeName>
    <alternativeName>
        <fullName evidence="5">NADPH-dependent nitrile oxidoreductase</fullName>
    </alternativeName>
    <alternativeName>
        <fullName evidence="5">PreQ(0) reductase</fullName>
    </alternativeName>
</protein>
<evidence type="ECO:0000313" key="8">
    <source>
        <dbReference type="Proteomes" id="UP000254720"/>
    </source>
</evidence>
<dbReference type="GO" id="GO:0008616">
    <property type="term" value="P:tRNA queuosine(34) biosynthetic process"/>
    <property type="evidence" value="ECO:0007669"/>
    <property type="project" value="UniProtKB-UniRule"/>
</dbReference>
<dbReference type="PANTHER" id="PTHR34354:SF1">
    <property type="entry name" value="NADPH-DEPENDENT 7-CYANO-7-DEAZAGUANINE REDUCTASE"/>
    <property type="match status" value="1"/>
</dbReference>
<dbReference type="Gene3D" id="3.30.1130.10">
    <property type="match status" value="2"/>
</dbReference>
<evidence type="ECO:0000313" key="7">
    <source>
        <dbReference type="EMBL" id="RDI46513.1"/>
    </source>
</evidence>
<evidence type="ECO:0000256" key="5">
    <source>
        <dbReference type="HAMAP-Rule" id="MF_00817"/>
    </source>
</evidence>
<comment type="similarity">
    <text evidence="5">Belongs to the GTP cyclohydrolase I family. QueF type 2 subfamily.</text>
</comment>
<dbReference type="PIRSF" id="PIRSF004750">
    <property type="entry name" value="Nitrile_oxidored_YqcD_prd"/>
    <property type="match status" value="1"/>
</dbReference>
<dbReference type="AlphaFoldDB" id="A0A370GX73"/>